<reference evidence="2 3" key="1">
    <citation type="journal article" date="2016" name="Nat. Commun.">
        <title>Thousands of microbial genomes shed light on interconnected biogeochemical processes in an aquifer system.</title>
        <authorList>
            <person name="Anantharaman K."/>
            <person name="Brown C.T."/>
            <person name="Hug L.A."/>
            <person name="Sharon I."/>
            <person name="Castelle C.J."/>
            <person name="Probst A.J."/>
            <person name="Thomas B.C."/>
            <person name="Singh A."/>
            <person name="Wilkins M.J."/>
            <person name="Karaoz U."/>
            <person name="Brodie E.L."/>
            <person name="Williams K.H."/>
            <person name="Hubbard S.S."/>
            <person name="Banfield J.F."/>
        </authorList>
    </citation>
    <scope>NUCLEOTIDE SEQUENCE [LARGE SCALE GENOMIC DNA]</scope>
</reference>
<dbReference type="SMART" id="SM01321">
    <property type="entry name" value="Y1_Tnp"/>
    <property type="match status" value="1"/>
</dbReference>
<gene>
    <name evidence="2" type="ORF">A2693_00805</name>
</gene>
<dbReference type="GO" id="GO:0006313">
    <property type="term" value="P:DNA transposition"/>
    <property type="evidence" value="ECO:0007669"/>
    <property type="project" value="InterPro"/>
</dbReference>
<evidence type="ECO:0000259" key="1">
    <source>
        <dbReference type="SMART" id="SM01321"/>
    </source>
</evidence>
<proteinExistence type="predicted"/>
<accession>A0A1F5G962</accession>
<dbReference type="PANTHER" id="PTHR34322:SF2">
    <property type="entry name" value="TRANSPOSASE IS200-LIKE DOMAIN-CONTAINING PROTEIN"/>
    <property type="match status" value="1"/>
</dbReference>
<feature type="domain" description="Transposase IS200-like" evidence="1">
    <location>
        <begin position="11"/>
        <end position="153"/>
    </location>
</feature>
<dbReference type="GO" id="GO:0003677">
    <property type="term" value="F:DNA binding"/>
    <property type="evidence" value="ECO:0007669"/>
    <property type="project" value="InterPro"/>
</dbReference>
<protein>
    <recommendedName>
        <fullName evidence="1">Transposase IS200-like domain-containing protein</fullName>
    </recommendedName>
</protein>
<sequence length="223" mass="26503">MPGKNVLKQYVEEGYYHIYNRGVEKRKIFLDEQDYKVFLKYLKLYLDPPGKLPIRKVSIGNNTFQTVPRPLKNYYDKVKLLSYCLMPNHFHLLIKQTDKKSIELFMRSLATKYSVYFNKKYNRVGSLFQGPYKAVLASDDIYLLHLSRYIHLNPGKDSPYRMAYSSYPEYLQKRNTSWIYTKDILSHFKTAKKTSLKDMLSYQSFVDDYFQDPKEMVGELAID</sequence>
<dbReference type="SUPFAM" id="SSF143422">
    <property type="entry name" value="Transposase IS200-like"/>
    <property type="match status" value="1"/>
</dbReference>
<dbReference type="InterPro" id="IPR036515">
    <property type="entry name" value="Transposase_17_sf"/>
</dbReference>
<name>A0A1F5G962_9BACT</name>
<organism evidence="2 3">
    <name type="scientific">Candidatus Curtissbacteria bacterium RIFCSPHIGHO2_01_FULL_40_12</name>
    <dbReference type="NCBI Taxonomy" id="1797710"/>
    <lineage>
        <taxon>Bacteria</taxon>
        <taxon>Candidatus Curtissiibacteriota</taxon>
    </lineage>
</organism>
<dbReference type="InterPro" id="IPR002686">
    <property type="entry name" value="Transposase_17"/>
</dbReference>
<dbReference type="EMBL" id="MFAY01000040">
    <property type="protein sequence ID" value="OGD88402.1"/>
    <property type="molecule type" value="Genomic_DNA"/>
</dbReference>
<comment type="caution">
    <text evidence="2">The sequence shown here is derived from an EMBL/GenBank/DDBJ whole genome shotgun (WGS) entry which is preliminary data.</text>
</comment>
<evidence type="ECO:0000313" key="3">
    <source>
        <dbReference type="Proteomes" id="UP000178577"/>
    </source>
</evidence>
<dbReference type="AlphaFoldDB" id="A0A1F5G962"/>
<dbReference type="GO" id="GO:0004803">
    <property type="term" value="F:transposase activity"/>
    <property type="evidence" value="ECO:0007669"/>
    <property type="project" value="InterPro"/>
</dbReference>
<dbReference type="Pfam" id="PF01797">
    <property type="entry name" value="Y1_Tnp"/>
    <property type="match status" value="1"/>
</dbReference>
<dbReference type="PANTHER" id="PTHR34322">
    <property type="entry name" value="TRANSPOSASE, Y1_TNP DOMAIN-CONTAINING"/>
    <property type="match status" value="1"/>
</dbReference>
<evidence type="ECO:0000313" key="2">
    <source>
        <dbReference type="EMBL" id="OGD88402.1"/>
    </source>
</evidence>
<dbReference type="Gene3D" id="3.30.70.1290">
    <property type="entry name" value="Transposase IS200-like"/>
    <property type="match status" value="1"/>
</dbReference>
<dbReference type="Proteomes" id="UP000178577">
    <property type="component" value="Unassembled WGS sequence"/>
</dbReference>